<dbReference type="Pfam" id="PF00535">
    <property type="entry name" value="Glycos_transf_2"/>
    <property type="match status" value="1"/>
</dbReference>
<dbReference type="EMBL" id="ABCS01000016">
    <property type="protein sequence ID" value="EDM79849.1"/>
    <property type="molecule type" value="Genomic_DNA"/>
</dbReference>
<dbReference type="Proteomes" id="UP000005801">
    <property type="component" value="Unassembled WGS sequence"/>
</dbReference>
<dbReference type="SUPFAM" id="SSF53448">
    <property type="entry name" value="Nucleotide-diphospho-sugar transferases"/>
    <property type="match status" value="1"/>
</dbReference>
<reference evidence="2 3" key="1">
    <citation type="submission" date="2007-06" db="EMBL/GenBank/DDBJ databases">
        <authorList>
            <person name="Shimkets L."/>
            <person name="Ferriera S."/>
            <person name="Johnson J."/>
            <person name="Kravitz S."/>
            <person name="Beeson K."/>
            <person name="Sutton G."/>
            <person name="Rogers Y.-H."/>
            <person name="Friedman R."/>
            <person name="Frazier M."/>
            <person name="Venter J.C."/>
        </authorList>
    </citation>
    <scope>NUCLEOTIDE SEQUENCE [LARGE SCALE GENOMIC DNA]</scope>
    <source>
        <strain evidence="2 3">SIR-1</strain>
    </source>
</reference>
<dbReference type="PANTHER" id="PTHR48090">
    <property type="entry name" value="UNDECAPRENYL-PHOSPHATE 4-DEOXY-4-FORMAMIDO-L-ARABINOSE TRANSFERASE-RELATED"/>
    <property type="match status" value="1"/>
</dbReference>
<accession>A6G2Z9</accession>
<keyword evidence="2" id="KW-0808">Transferase</keyword>
<evidence type="ECO:0000313" key="2">
    <source>
        <dbReference type="EMBL" id="EDM79849.1"/>
    </source>
</evidence>
<dbReference type="AlphaFoldDB" id="A6G2Z9"/>
<evidence type="ECO:0000259" key="1">
    <source>
        <dbReference type="Pfam" id="PF00535"/>
    </source>
</evidence>
<name>A6G2Z9_9BACT</name>
<dbReference type="Gene3D" id="3.90.550.10">
    <property type="entry name" value="Spore Coat Polysaccharide Biosynthesis Protein SpsA, Chain A"/>
    <property type="match status" value="1"/>
</dbReference>
<comment type="caution">
    <text evidence="2">The sequence shown here is derived from an EMBL/GenBank/DDBJ whole genome shotgun (WGS) entry which is preliminary data.</text>
</comment>
<dbReference type="eggNOG" id="COG0463">
    <property type="taxonomic scope" value="Bacteria"/>
</dbReference>
<evidence type="ECO:0000313" key="3">
    <source>
        <dbReference type="Proteomes" id="UP000005801"/>
    </source>
</evidence>
<keyword evidence="3" id="KW-1185">Reference proteome</keyword>
<dbReference type="STRING" id="391625.PPSIR1_32158"/>
<dbReference type="GO" id="GO:0016740">
    <property type="term" value="F:transferase activity"/>
    <property type="evidence" value="ECO:0007669"/>
    <property type="project" value="UniProtKB-KW"/>
</dbReference>
<organism evidence="2 3">
    <name type="scientific">Plesiocystis pacifica SIR-1</name>
    <dbReference type="NCBI Taxonomy" id="391625"/>
    <lineage>
        <taxon>Bacteria</taxon>
        <taxon>Pseudomonadati</taxon>
        <taxon>Myxococcota</taxon>
        <taxon>Polyangia</taxon>
        <taxon>Nannocystales</taxon>
        <taxon>Nannocystaceae</taxon>
        <taxon>Plesiocystis</taxon>
    </lineage>
</organism>
<dbReference type="OrthoDB" id="9811884at2"/>
<proteinExistence type="predicted"/>
<protein>
    <submittedName>
        <fullName evidence="2">Glycosyl transferase, group 2 family protein</fullName>
    </submittedName>
</protein>
<sequence length="264" mass="29505">MNADADIDTDSKGSGRPGPELSVVIPIYNEEAILQSSVEELFARLGAEDIEFEVVLAENGSQDRTVAIAKQLAERWPEQLRWFSYPEPNYGGALREAIFRARGQFVICEEIDLCDVDFHLRALAYLRRDDADLVVGSKAMAGAHDKRPAVRQVATKVYNGLLRVSLGFRGTDTHGLKAMRRAVVAPVAARCIVDYDVFASELVIRAQREGVRVLEIPVEIEEKRAPSINLARRVPRVLGNLGRLMVSIHLGKDLNEYVPRRRRS</sequence>
<dbReference type="InterPro" id="IPR001173">
    <property type="entry name" value="Glyco_trans_2-like"/>
</dbReference>
<dbReference type="InterPro" id="IPR029044">
    <property type="entry name" value="Nucleotide-diphossugar_trans"/>
</dbReference>
<gene>
    <name evidence="2" type="ORF">PPSIR1_32158</name>
</gene>
<feature type="domain" description="Glycosyltransferase 2-like" evidence="1">
    <location>
        <begin position="22"/>
        <end position="181"/>
    </location>
</feature>
<dbReference type="RefSeq" id="WP_006971098.1">
    <property type="nucleotide sequence ID" value="NZ_ABCS01000016.1"/>
</dbReference>
<dbReference type="InterPro" id="IPR050256">
    <property type="entry name" value="Glycosyltransferase_2"/>
</dbReference>